<dbReference type="GO" id="GO:0008893">
    <property type="term" value="F:guanosine-3',5'-bis(diphosphate) 3'-diphosphatase activity"/>
    <property type="evidence" value="ECO:0007669"/>
    <property type="project" value="TreeGrafter"/>
</dbReference>
<dbReference type="AlphaFoldDB" id="A0A9D2D2I9"/>
<comment type="caution">
    <text evidence="1">The sequence shown here is derived from an EMBL/GenBank/DDBJ whole genome shotgun (WGS) entry which is preliminary data.</text>
</comment>
<dbReference type="PANTHER" id="PTHR46246">
    <property type="entry name" value="GUANOSINE-3',5'-BIS(DIPHOSPHATE) 3'-PYROPHOSPHOHYDROLASE MESH1"/>
    <property type="match status" value="1"/>
</dbReference>
<dbReference type="EMBL" id="DXCH01000158">
    <property type="protein sequence ID" value="HIZ07398.1"/>
    <property type="molecule type" value="Genomic_DNA"/>
</dbReference>
<accession>A0A9D2D2I9</accession>
<dbReference type="Gene3D" id="1.10.3210.10">
    <property type="entry name" value="Hypothetical protein af1432"/>
    <property type="match status" value="1"/>
</dbReference>
<organism evidence="1 2">
    <name type="scientific">Candidatus Eubacterium avistercoris</name>
    <dbReference type="NCBI Taxonomy" id="2838567"/>
    <lineage>
        <taxon>Bacteria</taxon>
        <taxon>Bacillati</taxon>
        <taxon>Bacillota</taxon>
        <taxon>Clostridia</taxon>
        <taxon>Eubacteriales</taxon>
        <taxon>Eubacteriaceae</taxon>
        <taxon>Eubacterium</taxon>
    </lineage>
</organism>
<dbReference type="Proteomes" id="UP000824024">
    <property type="component" value="Unassembled WGS sequence"/>
</dbReference>
<name>A0A9D2D2I9_9FIRM</name>
<dbReference type="InterPro" id="IPR052194">
    <property type="entry name" value="MESH1"/>
</dbReference>
<reference evidence="1" key="2">
    <citation type="submission" date="2021-04" db="EMBL/GenBank/DDBJ databases">
        <authorList>
            <person name="Gilroy R."/>
        </authorList>
    </citation>
    <scope>NUCLEOTIDE SEQUENCE</scope>
    <source>
        <strain evidence="1">CHK192-9172</strain>
    </source>
</reference>
<dbReference type="SUPFAM" id="SSF109604">
    <property type="entry name" value="HD-domain/PDEase-like"/>
    <property type="match status" value="1"/>
</dbReference>
<proteinExistence type="predicted"/>
<evidence type="ECO:0000313" key="2">
    <source>
        <dbReference type="Proteomes" id="UP000824024"/>
    </source>
</evidence>
<gene>
    <name evidence="1" type="ORF">IAA08_05630</name>
</gene>
<dbReference type="PANTHER" id="PTHR46246:SF1">
    <property type="entry name" value="GUANOSINE-3',5'-BIS(DIPHOSPHATE) 3'-PYROPHOSPHOHYDROLASE MESH1"/>
    <property type="match status" value="1"/>
</dbReference>
<dbReference type="Pfam" id="PF13328">
    <property type="entry name" value="HD_4"/>
    <property type="match status" value="1"/>
</dbReference>
<evidence type="ECO:0000313" key="1">
    <source>
        <dbReference type="EMBL" id="HIZ07398.1"/>
    </source>
</evidence>
<reference evidence="1" key="1">
    <citation type="journal article" date="2021" name="PeerJ">
        <title>Extensive microbial diversity within the chicken gut microbiome revealed by metagenomics and culture.</title>
        <authorList>
            <person name="Gilroy R."/>
            <person name="Ravi A."/>
            <person name="Getino M."/>
            <person name="Pursley I."/>
            <person name="Horton D.L."/>
            <person name="Alikhan N.F."/>
            <person name="Baker D."/>
            <person name="Gharbi K."/>
            <person name="Hall N."/>
            <person name="Watson M."/>
            <person name="Adriaenssens E.M."/>
            <person name="Foster-Nyarko E."/>
            <person name="Jarju S."/>
            <person name="Secka A."/>
            <person name="Antonio M."/>
            <person name="Oren A."/>
            <person name="Chaudhuri R.R."/>
            <person name="La Ragione R."/>
            <person name="Hildebrand F."/>
            <person name="Pallen M.J."/>
        </authorList>
    </citation>
    <scope>NUCLEOTIDE SEQUENCE</scope>
    <source>
        <strain evidence="1">CHK192-9172</strain>
    </source>
</reference>
<sequence>MIYTELTNKALTIAYRAHHGQLDKSGMPYIFHPVHLAEQMKDEISVCVALLHDVLEDTAVTAKELEMLFPHEVMIPVKLLTREKGTDYFEYIKKLRDNPVAMTVKLADLEHNMDQTRFAGCAQVSREQLNKWKNKYSKAKKILYSCTSERG</sequence>
<protein>
    <submittedName>
        <fullName evidence="1">HD domain-containing protein</fullName>
    </submittedName>
</protein>